<dbReference type="EMBL" id="JAEOAQ010000003">
    <property type="protein sequence ID" value="KAG5419433.1"/>
    <property type="molecule type" value="Genomic_DNA"/>
</dbReference>
<accession>A0A8H7ZHY8</accession>
<comment type="caution">
    <text evidence="1">The sequence shown here is derived from an EMBL/GenBank/DDBJ whole genome shotgun (WGS) entry which is preliminary data.</text>
</comment>
<dbReference type="RefSeq" id="XP_067548549.1">
    <property type="nucleotide sequence ID" value="XM_067692141.1"/>
</dbReference>
<sequence>MSTLPLDLVLHIVDVGDLDIKDVFNLYNVNKLLRQKLSHPYFWNVLYKRLFASIFSQLEIEEEPKDYQKACYVLYMCQLELEHYMNHLSAENIPRHEETTRVGLAANLPWTSERYQRFSLDMNYLPTLLKMAKAEDANLQAELRDSQYRIDFLRASVIEHLVSNQLYHIGLKNIERINSCEITASSAESMLFNMSLLESTSYRRFHNRSRFFKSKSKMLDEHLKSYTVQTYSTLRDDSKKRKLYKNYITEGLRFLLTQMETHVCGGTPMIENLDVLKLYSHKRKAHPYLLFAVATRIVSEGWNRYGFQVPDSVDLPICTPWCIIHQDTYFDYVNLKLMSHKSTGGFIRSNTHDSMSNLFQLFDLSYNVRGLKESNSATIMSLLRFEDFCTDSNFITKMKLLPESSGSKFKLSQFLSHLASEDAVLHWVVFEHAMEIPVIKNNIDGKPSSLRGFVIRNRYNKPVVILTIEKSFWQVLTVFGKIQKIRADSVSLWEFQGIQEASTFVSMIGLNTLLSLGFRYANIILNAGHVVFESG</sequence>
<dbReference type="SUPFAM" id="SSF81383">
    <property type="entry name" value="F-box domain"/>
    <property type="match status" value="1"/>
</dbReference>
<dbReference type="InterPro" id="IPR036047">
    <property type="entry name" value="F-box-like_dom_sf"/>
</dbReference>
<evidence type="ECO:0000313" key="2">
    <source>
        <dbReference type="Proteomes" id="UP000669133"/>
    </source>
</evidence>
<dbReference type="Proteomes" id="UP000669133">
    <property type="component" value="Unassembled WGS sequence"/>
</dbReference>
<protein>
    <recommendedName>
        <fullName evidence="3">F-box domain-containing protein</fullName>
    </recommendedName>
</protein>
<gene>
    <name evidence="1" type="ORF">I9W82_003200</name>
</gene>
<organism evidence="1 2">
    <name type="scientific">Candida metapsilosis</name>
    <dbReference type="NCBI Taxonomy" id="273372"/>
    <lineage>
        <taxon>Eukaryota</taxon>
        <taxon>Fungi</taxon>
        <taxon>Dikarya</taxon>
        <taxon>Ascomycota</taxon>
        <taxon>Saccharomycotina</taxon>
        <taxon>Pichiomycetes</taxon>
        <taxon>Debaryomycetaceae</taxon>
        <taxon>Candida/Lodderomyces clade</taxon>
        <taxon>Candida</taxon>
    </lineage>
</organism>
<evidence type="ECO:0000313" key="1">
    <source>
        <dbReference type="EMBL" id="KAG5419433.1"/>
    </source>
</evidence>
<reference evidence="1 2" key="1">
    <citation type="submission" date="2020-12" db="EMBL/GenBank/DDBJ databases">
        <title>Effect of drift, selection, and recombination on the evolution of hybrid genomes in Candida yeast pathogens.</title>
        <authorList>
            <person name="Mixao V."/>
            <person name="Ksiezopolska E."/>
            <person name="Saus E."/>
            <person name="Boekhout T."/>
            <person name="Gacser A."/>
            <person name="Gabaldon T."/>
        </authorList>
    </citation>
    <scope>NUCLEOTIDE SEQUENCE [LARGE SCALE GENOMIC DNA]</scope>
    <source>
        <strain evidence="1 2">BP57</strain>
    </source>
</reference>
<proteinExistence type="predicted"/>
<dbReference type="GeneID" id="93651829"/>
<evidence type="ECO:0008006" key="3">
    <source>
        <dbReference type="Google" id="ProtNLM"/>
    </source>
</evidence>
<name>A0A8H7ZHY8_9ASCO</name>
<keyword evidence="2" id="KW-1185">Reference proteome</keyword>
<dbReference type="AlphaFoldDB" id="A0A8H7ZHY8"/>
<dbReference type="OrthoDB" id="4025890at2759"/>